<keyword evidence="14" id="KW-1185">Reference proteome</keyword>
<dbReference type="PANTHER" id="PTHR12027">
    <property type="entry name" value="WNT RELATED"/>
    <property type="match status" value="1"/>
</dbReference>
<keyword evidence="8" id="KW-0325">Glycoprotein</keyword>
<evidence type="ECO:0000256" key="5">
    <source>
        <dbReference type="ARBA" id="ARBA00022530"/>
    </source>
</evidence>
<dbReference type="PROSITE" id="PS00246">
    <property type="entry name" value="WNT1"/>
    <property type="match status" value="1"/>
</dbReference>
<keyword evidence="5" id="KW-0272">Extracellular matrix</keyword>
<reference evidence="13" key="2">
    <citation type="submission" date="2022-10" db="EMBL/GenBank/DDBJ databases">
        <authorList>
            <consortium name="ENA_rothamsted_submissions"/>
            <consortium name="culmorum"/>
            <person name="King R."/>
        </authorList>
    </citation>
    <scope>NUCLEOTIDE SEQUENCE</scope>
</reference>
<feature type="region of interest" description="Disordered" evidence="11">
    <location>
        <begin position="149"/>
        <end position="204"/>
    </location>
</feature>
<evidence type="ECO:0000256" key="1">
    <source>
        <dbReference type="ARBA" id="ARBA00004498"/>
    </source>
</evidence>
<name>A0A9N9WMC9_9DIPT</name>
<dbReference type="GO" id="GO:0030182">
    <property type="term" value="P:neuron differentiation"/>
    <property type="evidence" value="ECO:0007669"/>
    <property type="project" value="TreeGrafter"/>
</dbReference>
<dbReference type="GO" id="GO:0045165">
    <property type="term" value="P:cell fate commitment"/>
    <property type="evidence" value="ECO:0007669"/>
    <property type="project" value="TreeGrafter"/>
</dbReference>
<comment type="similarity">
    <text evidence="2 10">Belongs to the Wnt family.</text>
</comment>
<dbReference type="GO" id="GO:0060560">
    <property type="term" value="P:developmental growth involved in morphogenesis"/>
    <property type="evidence" value="ECO:0007669"/>
    <property type="project" value="UniProtKB-ARBA"/>
</dbReference>
<feature type="compositionally biased region" description="Low complexity" evidence="11">
    <location>
        <begin position="156"/>
        <end position="170"/>
    </location>
</feature>
<keyword evidence="3 10" id="KW-0217">Developmental protein</keyword>
<keyword evidence="4" id="KW-0964">Secreted</keyword>
<evidence type="ECO:0000256" key="11">
    <source>
        <dbReference type="SAM" id="MobiDB-lite"/>
    </source>
</evidence>
<evidence type="ECO:0000256" key="9">
    <source>
        <dbReference type="ARBA" id="ARBA00023288"/>
    </source>
</evidence>
<dbReference type="AlphaFoldDB" id="A0A9N9WMC9"/>
<organism evidence="13 14">
    <name type="scientific">Chironomus riparius</name>
    <dbReference type="NCBI Taxonomy" id="315576"/>
    <lineage>
        <taxon>Eukaryota</taxon>
        <taxon>Metazoa</taxon>
        <taxon>Ecdysozoa</taxon>
        <taxon>Arthropoda</taxon>
        <taxon>Hexapoda</taxon>
        <taxon>Insecta</taxon>
        <taxon>Pterygota</taxon>
        <taxon>Neoptera</taxon>
        <taxon>Endopterygota</taxon>
        <taxon>Diptera</taxon>
        <taxon>Nematocera</taxon>
        <taxon>Chironomoidea</taxon>
        <taxon>Chironomidae</taxon>
        <taxon>Chironominae</taxon>
        <taxon>Chironomus</taxon>
    </lineage>
</organism>
<dbReference type="PRINTS" id="PR01349">
    <property type="entry name" value="WNTPROTEIN"/>
</dbReference>
<dbReference type="InterPro" id="IPR005817">
    <property type="entry name" value="Wnt"/>
</dbReference>
<dbReference type="FunFam" id="3.30.2460.20:FF:000001">
    <property type="entry name" value="Wnt homolog"/>
    <property type="match status" value="1"/>
</dbReference>
<dbReference type="InterPro" id="IPR043158">
    <property type="entry name" value="Wnt_C"/>
</dbReference>
<dbReference type="PANTHER" id="PTHR12027:SF72">
    <property type="entry name" value="PROTEIN WNT-6"/>
    <property type="match status" value="1"/>
</dbReference>
<evidence type="ECO:0000313" key="14">
    <source>
        <dbReference type="Proteomes" id="UP001153620"/>
    </source>
</evidence>
<dbReference type="GO" id="GO:0000902">
    <property type="term" value="P:cell morphogenesis"/>
    <property type="evidence" value="ECO:0007669"/>
    <property type="project" value="UniProtKB-ARBA"/>
</dbReference>
<evidence type="ECO:0000256" key="2">
    <source>
        <dbReference type="ARBA" id="ARBA00005683"/>
    </source>
</evidence>
<dbReference type="Proteomes" id="UP001153620">
    <property type="component" value="Chromosome 1"/>
</dbReference>
<dbReference type="GO" id="GO:0005109">
    <property type="term" value="F:frizzled binding"/>
    <property type="evidence" value="ECO:0007669"/>
    <property type="project" value="TreeGrafter"/>
</dbReference>
<keyword evidence="12" id="KW-0732">Signal</keyword>
<dbReference type="EMBL" id="OU895877">
    <property type="protein sequence ID" value="CAG9798924.1"/>
    <property type="molecule type" value="Genomic_DNA"/>
</dbReference>
<feature type="chain" id="PRO_5040111445" description="Protein Wnt" evidence="12">
    <location>
        <begin position="23"/>
        <end position="404"/>
    </location>
</feature>
<evidence type="ECO:0000256" key="7">
    <source>
        <dbReference type="ARBA" id="ARBA00023157"/>
    </source>
</evidence>
<dbReference type="OrthoDB" id="5945655at2759"/>
<feature type="compositionally biased region" description="Basic residues" evidence="11">
    <location>
        <begin position="171"/>
        <end position="180"/>
    </location>
</feature>
<dbReference type="InterPro" id="IPR018161">
    <property type="entry name" value="Wnt_CS"/>
</dbReference>
<gene>
    <name evidence="13" type="ORF">CHIRRI_LOCUS1899</name>
</gene>
<evidence type="ECO:0000256" key="4">
    <source>
        <dbReference type="ARBA" id="ARBA00022525"/>
    </source>
</evidence>
<protein>
    <recommendedName>
        <fullName evidence="10">Protein Wnt</fullName>
    </recommendedName>
</protein>
<keyword evidence="6 10" id="KW-0879">Wnt signaling pathway</keyword>
<accession>A0A9N9WMC9</accession>
<feature type="signal peptide" evidence="12">
    <location>
        <begin position="1"/>
        <end position="22"/>
    </location>
</feature>
<dbReference type="GO" id="GO:0007517">
    <property type="term" value="P:muscle organ development"/>
    <property type="evidence" value="ECO:0007669"/>
    <property type="project" value="UniProtKB-ARBA"/>
</dbReference>
<keyword evidence="9" id="KW-0449">Lipoprotein</keyword>
<evidence type="ECO:0000256" key="8">
    <source>
        <dbReference type="ARBA" id="ARBA00023180"/>
    </source>
</evidence>
<sequence>MRFIVCAIYLMILIMPMTSGWAEGSNILLDPMQVCKKTQKLPNKILEICKQDSRNKTSILKKISNGITLGFRECENQFRHRKWNCTTQRRSMKKILLKDTRETAFVNAITAAGISYTIAKSCSMGELVECSCDKNLVRHNVLLNNNQMTGIDDLSNINNNNKSNNNNNYRNRNKKPKKNGNKQSRNPNNKRRSPSPTDGLPGMGENWEWSGCDDNVNFGNRKSKDFLDARYRRRSDIKTLVRIHNNDAGRMAVKKSMRLDCKCHGLSGSCTMKTCWMKLPSFSEVAHRLRDRFDGASKVIARNDGTSFMTEGLSIKPPTKQDLVYTEESPDFCKPNPKVGSLGIHNRECNITSKGEDSCEILCCDFGFQRTTLFVKYNCQCKFIWCCDVVCNTCIEKREIYTCR</sequence>
<evidence type="ECO:0000256" key="12">
    <source>
        <dbReference type="SAM" id="SignalP"/>
    </source>
</evidence>
<dbReference type="Gene3D" id="3.30.2460.20">
    <property type="match status" value="1"/>
</dbReference>
<evidence type="ECO:0000256" key="10">
    <source>
        <dbReference type="RuleBase" id="RU003500"/>
    </source>
</evidence>
<reference evidence="13" key="1">
    <citation type="submission" date="2022-01" db="EMBL/GenBank/DDBJ databases">
        <authorList>
            <person name="King R."/>
        </authorList>
    </citation>
    <scope>NUCLEOTIDE SEQUENCE</scope>
</reference>
<evidence type="ECO:0000256" key="6">
    <source>
        <dbReference type="ARBA" id="ARBA00022687"/>
    </source>
</evidence>
<dbReference type="GO" id="GO:0060070">
    <property type="term" value="P:canonical Wnt signaling pathway"/>
    <property type="evidence" value="ECO:0007669"/>
    <property type="project" value="TreeGrafter"/>
</dbReference>
<dbReference type="CDD" id="cd19338">
    <property type="entry name" value="Wnt_Wnt6"/>
    <property type="match status" value="1"/>
</dbReference>
<comment type="subcellular location">
    <subcellularLocation>
        <location evidence="1 10">Secreted</location>
        <location evidence="1 10">Extracellular space</location>
        <location evidence="1 10">Extracellular matrix</location>
    </subcellularLocation>
</comment>
<keyword evidence="7" id="KW-1015">Disulfide bond</keyword>
<dbReference type="SMART" id="SM00097">
    <property type="entry name" value="WNT1"/>
    <property type="match status" value="1"/>
</dbReference>
<evidence type="ECO:0000256" key="3">
    <source>
        <dbReference type="ARBA" id="ARBA00022473"/>
    </source>
</evidence>
<proteinExistence type="inferred from homology"/>
<dbReference type="GO" id="GO:0005615">
    <property type="term" value="C:extracellular space"/>
    <property type="evidence" value="ECO:0007669"/>
    <property type="project" value="TreeGrafter"/>
</dbReference>
<dbReference type="Pfam" id="PF00110">
    <property type="entry name" value="wnt"/>
    <property type="match status" value="1"/>
</dbReference>
<dbReference type="GO" id="GO:0005125">
    <property type="term" value="F:cytokine activity"/>
    <property type="evidence" value="ECO:0007669"/>
    <property type="project" value="TreeGrafter"/>
</dbReference>
<dbReference type="InterPro" id="IPR009143">
    <property type="entry name" value="Wnt6"/>
</dbReference>
<evidence type="ECO:0000313" key="13">
    <source>
        <dbReference type="EMBL" id="CAG9798924.1"/>
    </source>
</evidence>
<comment type="function">
    <text evidence="10">Ligand for members of the frizzled family of seven transmembrane receptors.</text>
</comment>